<keyword evidence="2" id="KW-0472">Membrane</keyword>
<sequence>MSQPNGPQPHPGGAPHFGPAGPQGPVGPPGPGGPGGFGGPGGPGFPGPQDPPKKKGLPLGLLIGGGAFVLILVVMAALIIPAVTKDKGKAAIENLFAALAESDARTAATLTGESGTYAITDEMLRRSNELAPIELKSVNGAGDDRYTVVFTLGQEEYRTTVKAVERYGQVQVDDVTTRVSFDTGESYATVQMNGEDVYTDQHIYPGVYELSAKDNENITFNPGQVTIDLSETSTTLKPEMLASDAGKEAAKEAMAEWVEQCVQYASTGTEGCPVKLDDSNTTIVGVDWELSSQGIENFEETDASAAHYGGKVTVSAKATYTEYDKDYNSSEKSKSGRFTEEIFVDLTSSEPRVIR</sequence>
<dbReference type="OrthoDB" id="3721275at2"/>
<feature type="transmembrane region" description="Helical" evidence="2">
    <location>
        <begin position="59"/>
        <end position="80"/>
    </location>
</feature>
<proteinExistence type="predicted"/>
<evidence type="ECO:0000256" key="2">
    <source>
        <dbReference type="SAM" id="Phobius"/>
    </source>
</evidence>
<name>A0A542Z8A6_9ACTN</name>
<evidence type="ECO:0000313" key="3">
    <source>
        <dbReference type="EMBL" id="TQL56564.1"/>
    </source>
</evidence>
<keyword evidence="2" id="KW-1133">Transmembrane helix</keyword>
<dbReference type="EMBL" id="VFOR01000004">
    <property type="protein sequence ID" value="TQL56564.1"/>
    <property type="molecule type" value="Genomic_DNA"/>
</dbReference>
<feature type="compositionally biased region" description="Gly residues" evidence="1">
    <location>
        <begin position="33"/>
        <end position="42"/>
    </location>
</feature>
<protein>
    <submittedName>
        <fullName evidence="3">Uncharacterized protein</fullName>
    </submittedName>
</protein>
<comment type="caution">
    <text evidence="3">The sequence shown here is derived from an EMBL/GenBank/DDBJ whole genome shotgun (WGS) entry which is preliminary data.</text>
</comment>
<keyword evidence="4" id="KW-1185">Reference proteome</keyword>
<gene>
    <name evidence="3" type="ORF">FB460_2454</name>
</gene>
<evidence type="ECO:0000256" key="1">
    <source>
        <dbReference type="SAM" id="MobiDB-lite"/>
    </source>
</evidence>
<organism evidence="3 4">
    <name type="scientific">Propioniferax innocua</name>
    <dbReference type="NCBI Taxonomy" id="1753"/>
    <lineage>
        <taxon>Bacteria</taxon>
        <taxon>Bacillati</taxon>
        <taxon>Actinomycetota</taxon>
        <taxon>Actinomycetes</taxon>
        <taxon>Propionibacteriales</taxon>
        <taxon>Propionibacteriaceae</taxon>
        <taxon>Propioniferax</taxon>
    </lineage>
</organism>
<feature type="compositionally biased region" description="Pro residues" evidence="1">
    <location>
        <begin position="1"/>
        <end position="12"/>
    </location>
</feature>
<accession>A0A542Z8A6</accession>
<dbReference type="Proteomes" id="UP000316196">
    <property type="component" value="Unassembled WGS sequence"/>
</dbReference>
<feature type="region of interest" description="Disordered" evidence="1">
    <location>
        <begin position="1"/>
        <end position="53"/>
    </location>
</feature>
<evidence type="ECO:0000313" key="4">
    <source>
        <dbReference type="Proteomes" id="UP000316196"/>
    </source>
</evidence>
<dbReference type="RefSeq" id="WP_142094471.1">
    <property type="nucleotide sequence ID" value="NZ_BAAAMD010000002.1"/>
</dbReference>
<keyword evidence="2" id="KW-0812">Transmembrane</keyword>
<reference evidence="3 4" key="1">
    <citation type="submission" date="2019-06" db="EMBL/GenBank/DDBJ databases">
        <title>Sequencing the genomes of 1000 actinobacteria strains.</title>
        <authorList>
            <person name="Klenk H.-P."/>
        </authorList>
    </citation>
    <scope>NUCLEOTIDE SEQUENCE [LARGE SCALE GENOMIC DNA]</scope>
    <source>
        <strain evidence="3 4">DSM 8251</strain>
    </source>
</reference>
<dbReference type="AlphaFoldDB" id="A0A542Z8A6"/>